<protein>
    <submittedName>
        <fullName evidence="3">Membrane integrity-associated transporter subunit PqiC</fullName>
    </submittedName>
</protein>
<feature type="signal peptide" evidence="1">
    <location>
        <begin position="1"/>
        <end position="25"/>
    </location>
</feature>
<dbReference type="Gene3D" id="3.40.50.10610">
    <property type="entry name" value="ABC-type transport auxiliary lipoprotein component"/>
    <property type="match status" value="1"/>
</dbReference>
<name>A0A7Y8EIU5_9PSED</name>
<organism evidence="3 4">
    <name type="scientific">Pseudomonas yamanorum</name>
    <dbReference type="NCBI Taxonomy" id="515393"/>
    <lineage>
        <taxon>Bacteria</taxon>
        <taxon>Pseudomonadati</taxon>
        <taxon>Pseudomonadota</taxon>
        <taxon>Gammaproteobacteria</taxon>
        <taxon>Pseudomonadales</taxon>
        <taxon>Pseudomonadaceae</taxon>
        <taxon>Pseudomonas</taxon>
    </lineage>
</organism>
<evidence type="ECO:0000313" key="3">
    <source>
        <dbReference type="EMBL" id="NWE15503.1"/>
    </source>
</evidence>
<sequence length="219" mass="23700">MKRAYQMIAPVALALVSACSILPKADPSDVYRLPSAQTPTQASPVAWSLRVAKPQTSEFLDSPRIAVVPNGDLISSYANSRWSDPAPVLLRNRLLDGFQRDGRVTLLSTDETNLQADFELGGQLQAFQSEYRGSAVEVVIRLDARLVRGSDQRIIASKRFEVRQPVGDTKVPAVVAGFGQAGDALNKQVVDWVVGLGSRAFVARELAPVGLRSSPKTSQ</sequence>
<dbReference type="RefSeq" id="WP_177043541.1">
    <property type="nucleotide sequence ID" value="NZ_JACARE010000018.1"/>
</dbReference>
<dbReference type="AlphaFoldDB" id="A0A7Y8EIU5"/>
<dbReference type="Pfam" id="PF03886">
    <property type="entry name" value="ABC_trans_aux"/>
    <property type="match status" value="1"/>
</dbReference>
<accession>A0A7Y8EIU5</accession>
<reference evidence="3 4" key="1">
    <citation type="submission" date="2020-04" db="EMBL/GenBank/DDBJ databases">
        <title>Molecular characterization of pseudomonads from Agaricus bisporus reveal novel blotch 2 pathogens in Western Europe.</title>
        <authorList>
            <person name="Taparia T."/>
            <person name="Krijger M."/>
            <person name="Haynes E."/>
            <person name="Elpinstone J.G."/>
            <person name="Noble R."/>
            <person name="Van Der Wolf J."/>
        </authorList>
    </citation>
    <scope>NUCLEOTIDE SEQUENCE [LARGE SCALE GENOMIC DNA]</scope>
    <source>
        <strain evidence="3 4">IPO3782</strain>
    </source>
</reference>
<dbReference type="Proteomes" id="UP000531950">
    <property type="component" value="Unassembled WGS sequence"/>
</dbReference>
<dbReference type="EMBL" id="JACARG010000045">
    <property type="protein sequence ID" value="NWE15503.1"/>
    <property type="molecule type" value="Genomic_DNA"/>
</dbReference>
<evidence type="ECO:0000256" key="1">
    <source>
        <dbReference type="SAM" id="SignalP"/>
    </source>
</evidence>
<dbReference type="InterPro" id="IPR005586">
    <property type="entry name" value="ABC_trans_aux"/>
</dbReference>
<feature type="chain" id="PRO_5030946494" evidence="1">
    <location>
        <begin position="26"/>
        <end position="219"/>
    </location>
</feature>
<evidence type="ECO:0000313" key="4">
    <source>
        <dbReference type="Proteomes" id="UP000531950"/>
    </source>
</evidence>
<gene>
    <name evidence="3" type="ORF">HX822_21430</name>
</gene>
<evidence type="ECO:0000259" key="2">
    <source>
        <dbReference type="Pfam" id="PF03886"/>
    </source>
</evidence>
<dbReference type="SUPFAM" id="SSF159594">
    <property type="entry name" value="XCC0632-like"/>
    <property type="match status" value="1"/>
</dbReference>
<proteinExistence type="predicted"/>
<feature type="domain" description="ABC-type transport auxiliary lipoprotein component" evidence="2">
    <location>
        <begin position="32"/>
        <end position="189"/>
    </location>
</feature>
<dbReference type="PROSITE" id="PS51257">
    <property type="entry name" value="PROKAR_LIPOPROTEIN"/>
    <property type="match status" value="1"/>
</dbReference>
<comment type="caution">
    <text evidence="3">The sequence shown here is derived from an EMBL/GenBank/DDBJ whole genome shotgun (WGS) entry which is preliminary data.</text>
</comment>
<keyword evidence="1" id="KW-0732">Signal</keyword>